<evidence type="ECO:0000256" key="4">
    <source>
        <dbReference type="ARBA" id="ARBA00022989"/>
    </source>
</evidence>
<proteinExistence type="predicted"/>
<dbReference type="Pfam" id="PF12679">
    <property type="entry name" value="ABC2_membrane_2"/>
    <property type="match status" value="1"/>
</dbReference>
<dbReference type="AlphaFoldDB" id="A0A1E3XBN2"/>
<comment type="caution">
    <text evidence="7">The sequence shown here is derived from an EMBL/GenBank/DDBJ whole genome shotgun (WGS) entry which is preliminary data.</text>
</comment>
<evidence type="ECO:0000256" key="1">
    <source>
        <dbReference type="ARBA" id="ARBA00004651"/>
    </source>
</evidence>
<comment type="subcellular location">
    <subcellularLocation>
        <location evidence="1">Cell membrane</location>
        <topology evidence="1">Multi-pass membrane protein</topology>
    </subcellularLocation>
</comment>
<evidence type="ECO:0000256" key="6">
    <source>
        <dbReference type="SAM" id="Phobius"/>
    </source>
</evidence>
<evidence type="ECO:0000256" key="5">
    <source>
        <dbReference type="ARBA" id="ARBA00023136"/>
    </source>
</evidence>
<feature type="transmembrane region" description="Helical" evidence="6">
    <location>
        <begin position="20"/>
        <end position="37"/>
    </location>
</feature>
<dbReference type="Proteomes" id="UP000094056">
    <property type="component" value="Unassembled WGS sequence"/>
</dbReference>
<keyword evidence="2" id="KW-1003">Cell membrane</keyword>
<feature type="transmembrane region" description="Helical" evidence="6">
    <location>
        <begin position="160"/>
        <end position="178"/>
    </location>
</feature>
<protein>
    <submittedName>
        <fullName evidence="7">ABC-2 type transport system permease protein</fullName>
    </submittedName>
</protein>
<dbReference type="GO" id="GO:0005886">
    <property type="term" value="C:plasma membrane"/>
    <property type="evidence" value="ECO:0007669"/>
    <property type="project" value="UniProtKB-SubCell"/>
</dbReference>
<keyword evidence="4 6" id="KW-1133">Transmembrane helix</keyword>
<dbReference type="PANTHER" id="PTHR30294:SF29">
    <property type="entry name" value="MULTIDRUG ABC TRANSPORTER PERMEASE YBHS-RELATED"/>
    <property type="match status" value="1"/>
</dbReference>
<name>A0A1E3XBN2_9BACT</name>
<keyword evidence="5 6" id="KW-0472">Membrane</keyword>
<feature type="transmembrane region" description="Helical" evidence="6">
    <location>
        <begin position="130"/>
        <end position="153"/>
    </location>
</feature>
<evidence type="ECO:0000256" key="3">
    <source>
        <dbReference type="ARBA" id="ARBA00022692"/>
    </source>
</evidence>
<dbReference type="GO" id="GO:0140359">
    <property type="term" value="F:ABC-type transporter activity"/>
    <property type="evidence" value="ECO:0007669"/>
    <property type="project" value="InterPro"/>
</dbReference>
<feature type="transmembrane region" description="Helical" evidence="6">
    <location>
        <begin position="218"/>
        <end position="237"/>
    </location>
</feature>
<keyword evidence="3 6" id="KW-0812">Transmembrane</keyword>
<dbReference type="InterPro" id="IPR051449">
    <property type="entry name" value="ABC-2_transporter_component"/>
</dbReference>
<dbReference type="EMBL" id="MAYW01000040">
    <property type="protein sequence ID" value="ODS33035.1"/>
    <property type="molecule type" value="Genomic_DNA"/>
</dbReference>
<sequence length="243" mass="26987">MNSFWAVFKRELKSYFTTPVAYVFLVVFLFFSGYLTFKQGFFEIRQADMQAFFMNMPLLFIFMVPATSMRLWSEERRVGSIELLLTLPVTVTQAVLGKFFAAWLFLVIALALTFPMVITVSYLGDPDAGLIIMGYLGSVLMAGGFLAIGCFFSAVSKNQVISFVLSVVACAVLVYAGMPTTLNYLSTFLPAGLITAIGNMSLQTHFESIQKGVVEFRDISYFILLIIGWIAACSFILDGRKAS</sequence>
<evidence type="ECO:0000256" key="2">
    <source>
        <dbReference type="ARBA" id="ARBA00022475"/>
    </source>
</evidence>
<evidence type="ECO:0000313" key="8">
    <source>
        <dbReference type="Proteomes" id="UP000094056"/>
    </source>
</evidence>
<gene>
    <name evidence="7" type="ORF">SCARUB_01854</name>
</gene>
<reference evidence="7 8" key="1">
    <citation type="submission" date="2016-07" db="EMBL/GenBank/DDBJ databases">
        <title>Draft genome of Scalindua rubra, obtained from a brine-seawater interface in the Red Sea, sheds light on salt adaptation in anammox bacteria.</title>
        <authorList>
            <person name="Speth D.R."/>
            <person name="Lagkouvardos I."/>
            <person name="Wang Y."/>
            <person name="Qian P.-Y."/>
            <person name="Dutilh B.E."/>
            <person name="Jetten M.S."/>
        </authorList>
    </citation>
    <scope>NUCLEOTIDE SEQUENCE [LARGE SCALE GENOMIC DNA]</scope>
    <source>
        <strain evidence="7">BSI-1</strain>
    </source>
</reference>
<feature type="transmembrane region" description="Helical" evidence="6">
    <location>
        <begin position="103"/>
        <end position="124"/>
    </location>
</feature>
<accession>A0A1E3XBN2</accession>
<dbReference type="PATRIC" id="fig|1872076.5.peg.2175"/>
<dbReference type="PANTHER" id="PTHR30294">
    <property type="entry name" value="MEMBRANE COMPONENT OF ABC TRANSPORTER YHHJ-RELATED"/>
    <property type="match status" value="1"/>
</dbReference>
<organism evidence="7 8">
    <name type="scientific">Candidatus Scalindua rubra</name>
    <dbReference type="NCBI Taxonomy" id="1872076"/>
    <lineage>
        <taxon>Bacteria</taxon>
        <taxon>Pseudomonadati</taxon>
        <taxon>Planctomycetota</taxon>
        <taxon>Candidatus Brocadiia</taxon>
        <taxon>Candidatus Brocadiales</taxon>
        <taxon>Candidatus Scalinduaceae</taxon>
        <taxon>Candidatus Scalindua</taxon>
    </lineage>
</organism>
<evidence type="ECO:0000313" key="7">
    <source>
        <dbReference type="EMBL" id="ODS33035.1"/>
    </source>
</evidence>